<evidence type="ECO:0000256" key="6">
    <source>
        <dbReference type="ARBA" id="ARBA00022840"/>
    </source>
</evidence>
<comment type="similarity">
    <text evidence="2 8">Belongs to the pantothenate synthetase family.</text>
</comment>
<sequence length="278" mass="31581">MEIISNIASLRTRLKRESSIALVPTMGNLHQGHLSLVQLAQQHAGCTVVSIFVNRLQFAPHEDFDRYPRTQTTDCHLLEQLGVEIVFLPDEKELYPVPQEFQLLLPAVADTLEGQFRPGFFRGVAIVVLKLFNIIQPHIAIFGKKDYQQLHLMQKMGQQLNLPIEIMAGETVRAEDGLALSSRNSYLSESQRQQASHLFRTLFHVKQKIEQGDHNLQLLEEWAKCELAKQGWKVDYIALQQRKTLLPANTRDTDLVILGAGWLGQTRLIDNLEIALTS</sequence>
<keyword evidence="5 8" id="KW-0547">Nucleotide-binding</keyword>
<feature type="binding site" evidence="8">
    <location>
        <begin position="143"/>
        <end position="146"/>
    </location>
    <ligand>
        <name>ATP</name>
        <dbReference type="ChEBI" id="CHEBI:30616"/>
    </ligand>
</feature>
<dbReference type="EMBL" id="FNNH01000004">
    <property type="protein sequence ID" value="SDW16942.1"/>
    <property type="molecule type" value="Genomic_DNA"/>
</dbReference>
<keyword evidence="8" id="KW-0963">Cytoplasm</keyword>
<feature type="binding site" evidence="8">
    <location>
        <position position="172"/>
    </location>
    <ligand>
        <name>ATP</name>
        <dbReference type="ChEBI" id="CHEBI:30616"/>
    </ligand>
</feature>
<evidence type="ECO:0000256" key="1">
    <source>
        <dbReference type="ARBA" id="ARBA00004990"/>
    </source>
</evidence>
<dbReference type="Gene3D" id="3.30.1300.10">
    <property type="entry name" value="Pantoate-beta-alanine ligase, C-terminal domain"/>
    <property type="match status" value="1"/>
</dbReference>
<dbReference type="HAMAP" id="MF_00158">
    <property type="entry name" value="PanC"/>
    <property type="match status" value="1"/>
</dbReference>
<feature type="active site" description="Proton donor" evidence="8">
    <location>
        <position position="33"/>
    </location>
</feature>
<organism evidence="9 10">
    <name type="scientific">Nitrosomonas communis</name>
    <dbReference type="NCBI Taxonomy" id="44574"/>
    <lineage>
        <taxon>Bacteria</taxon>
        <taxon>Pseudomonadati</taxon>
        <taxon>Pseudomonadota</taxon>
        <taxon>Betaproteobacteria</taxon>
        <taxon>Nitrosomonadales</taxon>
        <taxon>Nitrosomonadaceae</taxon>
        <taxon>Nitrosomonas</taxon>
    </lineage>
</organism>
<dbReference type="InterPro" id="IPR042176">
    <property type="entry name" value="Pantoate_ligase_C"/>
</dbReference>
<name>A0A1H2RBY2_9PROT</name>
<keyword evidence="4 8" id="KW-0566">Pantothenate biosynthesis</keyword>
<comment type="function">
    <text evidence="8">Catalyzes the condensation of pantoate with beta-alanine in an ATP-dependent reaction via a pantoyl-adenylate intermediate.</text>
</comment>
<dbReference type="RefSeq" id="WP_074665217.1">
    <property type="nucleotide sequence ID" value="NZ_FNNH01000004.1"/>
</dbReference>
<dbReference type="UniPathway" id="UPA00028">
    <property type="reaction ID" value="UER00005"/>
</dbReference>
<feature type="binding site" evidence="8">
    <location>
        <position position="57"/>
    </location>
    <ligand>
        <name>beta-alanine</name>
        <dbReference type="ChEBI" id="CHEBI:57966"/>
    </ligand>
</feature>
<dbReference type="SUPFAM" id="SSF52374">
    <property type="entry name" value="Nucleotidylyl transferase"/>
    <property type="match status" value="1"/>
</dbReference>
<dbReference type="Pfam" id="PF02569">
    <property type="entry name" value="Pantoate_ligase"/>
    <property type="match status" value="1"/>
</dbReference>
<protein>
    <recommendedName>
        <fullName evidence="8">Pantothenate synthetase</fullName>
        <shortName evidence="8">PS</shortName>
        <ecNumber evidence="8">6.3.2.1</ecNumber>
    </recommendedName>
    <alternativeName>
        <fullName evidence="8">Pantoate--beta-alanine ligase</fullName>
    </alternativeName>
    <alternativeName>
        <fullName evidence="8">Pantoate-activating enzyme</fullName>
    </alternativeName>
</protein>
<dbReference type="AlphaFoldDB" id="A0A1H2RBY2"/>
<dbReference type="GO" id="GO:0015940">
    <property type="term" value="P:pantothenate biosynthetic process"/>
    <property type="evidence" value="ECO:0007669"/>
    <property type="project" value="UniProtKB-UniRule"/>
</dbReference>
<dbReference type="PANTHER" id="PTHR21299">
    <property type="entry name" value="CYTIDYLATE KINASE/PANTOATE-BETA-ALANINE LIGASE"/>
    <property type="match status" value="1"/>
</dbReference>
<comment type="subunit">
    <text evidence="8">Homodimer.</text>
</comment>
<keyword evidence="3 8" id="KW-0436">Ligase</keyword>
<dbReference type="GO" id="GO:0005524">
    <property type="term" value="F:ATP binding"/>
    <property type="evidence" value="ECO:0007669"/>
    <property type="project" value="UniProtKB-KW"/>
</dbReference>
<gene>
    <name evidence="8" type="primary">panC</name>
    <name evidence="9" type="ORF">SAMN05421882_100464</name>
</gene>
<feature type="binding site" evidence="8">
    <location>
        <begin position="180"/>
        <end position="183"/>
    </location>
    <ligand>
        <name>ATP</name>
        <dbReference type="ChEBI" id="CHEBI:30616"/>
    </ligand>
</feature>
<evidence type="ECO:0000313" key="9">
    <source>
        <dbReference type="EMBL" id="SDW16942.1"/>
    </source>
</evidence>
<dbReference type="Gene3D" id="3.40.50.620">
    <property type="entry name" value="HUPs"/>
    <property type="match status" value="1"/>
</dbReference>
<comment type="catalytic activity">
    <reaction evidence="7 8">
        <text>(R)-pantoate + beta-alanine + ATP = (R)-pantothenate + AMP + diphosphate + H(+)</text>
        <dbReference type="Rhea" id="RHEA:10912"/>
        <dbReference type="ChEBI" id="CHEBI:15378"/>
        <dbReference type="ChEBI" id="CHEBI:15980"/>
        <dbReference type="ChEBI" id="CHEBI:29032"/>
        <dbReference type="ChEBI" id="CHEBI:30616"/>
        <dbReference type="ChEBI" id="CHEBI:33019"/>
        <dbReference type="ChEBI" id="CHEBI:57966"/>
        <dbReference type="ChEBI" id="CHEBI:456215"/>
        <dbReference type="EC" id="6.3.2.1"/>
    </reaction>
</comment>
<comment type="miscellaneous">
    <text evidence="8">The reaction proceeds by a bi uni uni bi ping pong mechanism.</text>
</comment>
<feature type="binding site" evidence="8">
    <location>
        <position position="57"/>
    </location>
    <ligand>
        <name>(R)-pantoate</name>
        <dbReference type="ChEBI" id="CHEBI:15980"/>
    </ligand>
</feature>
<evidence type="ECO:0000313" key="10">
    <source>
        <dbReference type="Proteomes" id="UP000183454"/>
    </source>
</evidence>
<feature type="binding site" evidence="8">
    <location>
        <position position="149"/>
    </location>
    <ligand>
        <name>(R)-pantoate</name>
        <dbReference type="ChEBI" id="CHEBI:15980"/>
    </ligand>
</feature>
<dbReference type="GO" id="GO:0005829">
    <property type="term" value="C:cytosol"/>
    <property type="evidence" value="ECO:0007669"/>
    <property type="project" value="TreeGrafter"/>
</dbReference>
<keyword evidence="6 8" id="KW-0067">ATP-binding</keyword>
<dbReference type="FunFam" id="3.30.1300.10:FF:000001">
    <property type="entry name" value="Pantothenate synthetase"/>
    <property type="match status" value="1"/>
</dbReference>
<evidence type="ECO:0000256" key="5">
    <source>
        <dbReference type="ARBA" id="ARBA00022741"/>
    </source>
</evidence>
<dbReference type="InterPro" id="IPR003721">
    <property type="entry name" value="Pantoate_ligase"/>
</dbReference>
<reference evidence="9 10" key="1">
    <citation type="submission" date="2016-10" db="EMBL/GenBank/DDBJ databases">
        <authorList>
            <person name="de Groot N.N."/>
        </authorList>
    </citation>
    <scope>NUCLEOTIDE SEQUENCE [LARGE SCALE GENOMIC DNA]</scope>
    <source>
        <strain evidence="9 10">Nm110</strain>
    </source>
</reference>
<comment type="pathway">
    <text evidence="1 8">Cofactor biosynthesis; (R)-pantothenate biosynthesis; (R)-pantothenate from (R)-pantoate and beta-alanine: step 1/1.</text>
</comment>
<dbReference type="NCBIfam" id="TIGR00018">
    <property type="entry name" value="panC"/>
    <property type="match status" value="1"/>
</dbReference>
<comment type="subcellular location">
    <subcellularLocation>
        <location evidence="8">Cytoplasm</location>
    </subcellularLocation>
</comment>
<evidence type="ECO:0000256" key="4">
    <source>
        <dbReference type="ARBA" id="ARBA00022655"/>
    </source>
</evidence>
<proteinExistence type="inferred from homology"/>
<dbReference type="GO" id="GO:0004592">
    <property type="term" value="F:pantoate-beta-alanine ligase activity"/>
    <property type="evidence" value="ECO:0007669"/>
    <property type="project" value="UniProtKB-UniRule"/>
</dbReference>
<dbReference type="InterPro" id="IPR014729">
    <property type="entry name" value="Rossmann-like_a/b/a_fold"/>
</dbReference>
<evidence type="ECO:0000256" key="7">
    <source>
        <dbReference type="ARBA" id="ARBA00048258"/>
    </source>
</evidence>
<evidence type="ECO:0000256" key="3">
    <source>
        <dbReference type="ARBA" id="ARBA00022598"/>
    </source>
</evidence>
<dbReference type="CDD" id="cd00560">
    <property type="entry name" value="PanC"/>
    <property type="match status" value="1"/>
</dbReference>
<dbReference type="Proteomes" id="UP000183454">
    <property type="component" value="Unassembled WGS sequence"/>
</dbReference>
<feature type="binding site" evidence="8">
    <location>
        <begin position="26"/>
        <end position="33"/>
    </location>
    <ligand>
        <name>ATP</name>
        <dbReference type="ChEBI" id="CHEBI:30616"/>
    </ligand>
</feature>
<dbReference type="EC" id="6.3.2.1" evidence="8"/>
<dbReference type="PANTHER" id="PTHR21299:SF1">
    <property type="entry name" value="PANTOATE--BETA-ALANINE LIGASE"/>
    <property type="match status" value="1"/>
</dbReference>
<accession>A0A1H2RBY2</accession>
<evidence type="ECO:0000256" key="8">
    <source>
        <dbReference type="HAMAP-Rule" id="MF_00158"/>
    </source>
</evidence>
<evidence type="ECO:0000256" key="2">
    <source>
        <dbReference type="ARBA" id="ARBA00009256"/>
    </source>
</evidence>